<dbReference type="Gene3D" id="3.90.550.10">
    <property type="entry name" value="Spore Coat Polysaccharide Biosynthesis Protein SpsA, Chain A"/>
    <property type="match status" value="1"/>
</dbReference>
<accession>A0A3B0VDK8</accession>
<gene>
    <name evidence="2" type="ORF">MNBD_GAMMA01-789</name>
</gene>
<sequence length="253" mass="28913">MPTNNQSIVLSVVSHYQAELIEKLFKSIDASCNTGNLQVILTINIKDDIIPVVSGYSFPVNVVVNSKPKGFGENHNSAFRLSNGNYFCVINPDCEFIEDPFPKLLNFLEYKGDIGVISPKVVDHCNVVQDNARKFITPVSIVKRYLFSSKEEYHIRGEELIFPNWIAGMFMLLKSENYALIGGFDEAYFMYCEDADLCLRLGNKGLVPALLPTVSIVHDARRSSRKKLKYLFWHLSSLSRFYFRYQLSLFRVN</sequence>
<dbReference type="EMBL" id="UOEW01000292">
    <property type="protein sequence ID" value="VAW40991.1"/>
    <property type="molecule type" value="Genomic_DNA"/>
</dbReference>
<dbReference type="InterPro" id="IPR001173">
    <property type="entry name" value="Glyco_trans_2-like"/>
</dbReference>
<name>A0A3B0VDK8_9ZZZZ</name>
<organism evidence="2">
    <name type="scientific">hydrothermal vent metagenome</name>
    <dbReference type="NCBI Taxonomy" id="652676"/>
    <lineage>
        <taxon>unclassified sequences</taxon>
        <taxon>metagenomes</taxon>
        <taxon>ecological metagenomes</taxon>
    </lineage>
</organism>
<proteinExistence type="predicted"/>
<dbReference type="PANTHER" id="PTHR43179:SF7">
    <property type="entry name" value="RHAMNOSYLTRANSFERASE WBBL"/>
    <property type="match status" value="1"/>
</dbReference>
<reference evidence="2" key="1">
    <citation type="submission" date="2018-06" db="EMBL/GenBank/DDBJ databases">
        <authorList>
            <person name="Zhirakovskaya E."/>
        </authorList>
    </citation>
    <scope>NUCLEOTIDE SEQUENCE</scope>
</reference>
<evidence type="ECO:0000313" key="2">
    <source>
        <dbReference type="EMBL" id="VAW40991.1"/>
    </source>
</evidence>
<dbReference type="InterPro" id="IPR029044">
    <property type="entry name" value="Nucleotide-diphossugar_trans"/>
</dbReference>
<dbReference type="Pfam" id="PF00535">
    <property type="entry name" value="Glycos_transf_2"/>
    <property type="match status" value="1"/>
</dbReference>
<protein>
    <recommendedName>
        <fullName evidence="1">Glycosyltransferase 2-like domain-containing protein</fullName>
    </recommendedName>
</protein>
<dbReference type="SUPFAM" id="SSF53448">
    <property type="entry name" value="Nucleotide-diphospho-sugar transferases"/>
    <property type="match status" value="1"/>
</dbReference>
<feature type="domain" description="Glycosyltransferase 2-like" evidence="1">
    <location>
        <begin position="18"/>
        <end position="143"/>
    </location>
</feature>
<dbReference type="PANTHER" id="PTHR43179">
    <property type="entry name" value="RHAMNOSYLTRANSFERASE WBBL"/>
    <property type="match status" value="1"/>
</dbReference>
<evidence type="ECO:0000259" key="1">
    <source>
        <dbReference type="Pfam" id="PF00535"/>
    </source>
</evidence>
<dbReference type="AlphaFoldDB" id="A0A3B0VDK8"/>